<dbReference type="GO" id="GO:0016853">
    <property type="term" value="F:isomerase activity"/>
    <property type="evidence" value="ECO:0007669"/>
    <property type="project" value="UniProtKB-KW"/>
</dbReference>
<evidence type="ECO:0000313" key="4">
    <source>
        <dbReference type="EMBL" id="MFC3301216.1"/>
    </source>
</evidence>
<dbReference type="InterPro" id="IPR011013">
    <property type="entry name" value="Gal_mutarotase_sf_dom"/>
</dbReference>
<sequence>MIELSNDELKAGLLPYGARLVSVELGDGWQAALSPPGGDDDREDPAYIGAALGRYANRIDGGFTLDGRRFDAETDGGDVALHGGPRGFARREWDVLDHSRDRAVFRLESEDGDQGYPGHLRVLLTVRVEGRALLVSFEAETDQPTPVNLSYHPYFRLGDETVHGHRLTLPAQGVLATDSRQVPTGEIMPLVGGALDLSDGPVLGERIGLLDAFQGFDHCYMTPGGVRARLAHEGSGRSLVITSDAPAVQVYTGQGLSGPNAPYAGIAIEPQSPPDAPNHATLGDTILRPGGVYRRAIRYSFDWR</sequence>
<dbReference type="InterPro" id="IPR008183">
    <property type="entry name" value="Aldose_1/G6P_1-epimerase"/>
</dbReference>
<dbReference type="CDD" id="cd09019">
    <property type="entry name" value="galactose_mutarotase_like"/>
    <property type="match status" value="1"/>
</dbReference>
<keyword evidence="5" id="KW-1185">Reference proteome</keyword>
<comment type="similarity">
    <text evidence="1">Belongs to the aldose epimerase family.</text>
</comment>
<proteinExistence type="inferred from homology"/>
<dbReference type="InterPro" id="IPR047215">
    <property type="entry name" value="Galactose_mutarotase-like"/>
</dbReference>
<protein>
    <submittedName>
        <fullName evidence="4">Aldose epimerase family protein</fullName>
        <ecNumber evidence="4">5.1.3.-</ecNumber>
    </submittedName>
</protein>
<dbReference type="RefSeq" id="WP_189577059.1">
    <property type="nucleotide sequence ID" value="NZ_BMXU01000003.1"/>
</dbReference>
<reference evidence="5" key="1">
    <citation type="journal article" date="2019" name="Int. J. Syst. Evol. Microbiol.">
        <title>The Global Catalogue of Microorganisms (GCM) 10K type strain sequencing project: providing services to taxonomists for standard genome sequencing and annotation.</title>
        <authorList>
            <consortium name="The Broad Institute Genomics Platform"/>
            <consortium name="The Broad Institute Genome Sequencing Center for Infectious Disease"/>
            <person name="Wu L."/>
            <person name="Ma J."/>
        </authorList>
    </citation>
    <scope>NUCLEOTIDE SEQUENCE [LARGE SCALE GENOMIC DNA]</scope>
    <source>
        <strain evidence="5">KCTC 22245</strain>
    </source>
</reference>
<gene>
    <name evidence="4" type="ORF">ACFONP_00540</name>
</gene>
<evidence type="ECO:0000313" key="5">
    <source>
        <dbReference type="Proteomes" id="UP001595607"/>
    </source>
</evidence>
<dbReference type="EC" id="5.1.3.-" evidence="4"/>
<evidence type="ECO:0000256" key="3">
    <source>
        <dbReference type="ARBA" id="ARBA00023277"/>
    </source>
</evidence>
<dbReference type="EMBL" id="JBHRVA010000001">
    <property type="protein sequence ID" value="MFC3301216.1"/>
    <property type="molecule type" value="Genomic_DNA"/>
</dbReference>
<evidence type="ECO:0000256" key="1">
    <source>
        <dbReference type="ARBA" id="ARBA00006206"/>
    </source>
</evidence>
<dbReference type="InterPro" id="IPR014718">
    <property type="entry name" value="GH-type_carb-bd"/>
</dbReference>
<keyword evidence="3" id="KW-0119">Carbohydrate metabolism</keyword>
<dbReference type="Pfam" id="PF01263">
    <property type="entry name" value="Aldose_epim"/>
    <property type="match status" value="1"/>
</dbReference>
<accession>A0ABV7M745</accession>
<keyword evidence="2 4" id="KW-0413">Isomerase</keyword>
<name>A0ABV7M745_9PROT</name>
<dbReference type="Proteomes" id="UP001595607">
    <property type="component" value="Unassembled WGS sequence"/>
</dbReference>
<comment type="caution">
    <text evidence="4">The sequence shown here is derived from an EMBL/GenBank/DDBJ whole genome shotgun (WGS) entry which is preliminary data.</text>
</comment>
<dbReference type="PANTHER" id="PTHR10091">
    <property type="entry name" value="ALDOSE-1-EPIMERASE"/>
    <property type="match status" value="1"/>
</dbReference>
<evidence type="ECO:0000256" key="2">
    <source>
        <dbReference type="ARBA" id="ARBA00023235"/>
    </source>
</evidence>
<dbReference type="PANTHER" id="PTHR10091:SF0">
    <property type="entry name" value="GALACTOSE MUTAROTASE"/>
    <property type="match status" value="1"/>
</dbReference>
<dbReference type="SUPFAM" id="SSF74650">
    <property type="entry name" value="Galactose mutarotase-like"/>
    <property type="match status" value="1"/>
</dbReference>
<organism evidence="4 5">
    <name type="scientific">Parvularcula lutaonensis</name>
    <dbReference type="NCBI Taxonomy" id="491923"/>
    <lineage>
        <taxon>Bacteria</taxon>
        <taxon>Pseudomonadati</taxon>
        <taxon>Pseudomonadota</taxon>
        <taxon>Alphaproteobacteria</taxon>
        <taxon>Parvularculales</taxon>
        <taxon>Parvularculaceae</taxon>
        <taxon>Parvularcula</taxon>
    </lineage>
</organism>
<dbReference type="Gene3D" id="2.70.98.10">
    <property type="match status" value="1"/>
</dbReference>